<evidence type="ECO:0000313" key="3">
    <source>
        <dbReference type="Proteomes" id="UP001055439"/>
    </source>
</evidence>
<dbReference type="Pfam" id="PF05553">
    <property type="entry name" value="DUF761"/>
    <property type="match status" value="1"/>
</dbReference>
<dbReference type="InterPro" id="IPR008480">
    <property type="entry name" value="DUF761_pln"/>
</dbReference>
<evidence type="ECO:0000313" key="2">
    <source>
        <dbReference type="EMBL" id="URE02127.1"/>
    </source>
</evidence>
<organism evidence="2 3">
    <name type="scientific">Musa troglodytarum</name>
    <name type="common">fe'i banana</name>
    <dbReference type="NCBI Taxonomy" id="320322"/>
    <lineage>
        <taxon>Eukaryota</taxon>
        <taxon>Viridiplantae</taxon>
        <taxon>Streptophyta</taxon>
        <taxon>Embryophyta</taxon>
        <taxon>Tracheophyta</taxon>
        <taxon>Spermatophyta</taxon>
        <taxon>Magnoliopsida</taxon>
        <taxon>Liliopsida</taxon>
        <taxon>Zingiberales</taxon>
        <taxon>Musaceae</taxon>
        <taxon>Musa</taxon>
    </lineage>
</organism>
<dbReference type="AlphaFoldDB" id="A0A9E7FXA9"/>
<reference evidence="2" key="1">
    <citation type="submission" date="2022-05" db="EMBL/GenBank/DDBJ databases">
        <title>The Musa troglodytarum L. genome provides insights into the mechanism of non-climacteric behaviour and enrichment of carotenoids.</title>
        <authorList>
            <person name="Wang J."/>
        </authorList>
    </citation>
    <scope>NUCLEOTIDE SEQUENCE</scope>
    <source>
        <tissue evidence="2">Leaf</tissue>
    </source>
</reference>
<sequence>MDGGSKSSITFLGFEGAASRSRKSHEAAPKPTQHSRRSNEADAEAKQPRTKVRRSDDDLGGPSIAEPDIDRKAEEFIARVHRRMNAELCTSSRCNPP</sequence>
<dbReference type="OrthoDB" id="785823at2759"/>
<feature type="compositionally biased region" description="Basic and acidic residues" evidence="1">
    <location>
        <begin position="37"/>
        <end position="57"/>
    </location>
</feature>
<name>A0A9E7FXA9_9LILI</name>
<dbReference type="EMBL" id="CP097507">
    <property type="protein sequence ID" value="URE02127.1"/>
    <property type="molecule type" value="Genomic_DNA"/>
</dbReference>
<feature type="compositionally biased region" description="Polar residues" evidence="1">
    <location>
        <begin position="1"/>
        <end position="10"/>
    </location>
</feature>
<dbReference type="Proteomes" id="UP001055439">
    <property type="component" value="Chromosome 5"/>
</dbReference>
<feature type="region of interest" description="Disordered" evidence="1">
    <location>
        <begin position="1"/>
        <end position="72"/>
    </location>
</feature>
<gene>
    <name evidence="2" type="ORF">MUK42_19668</name>
</gene>
<proteinExistence type="predicted"/>
<evidence type="ECO:0000256" key="1">
    <source>
        <dbReference type="SAM" id="MobiDB-lite"/>
    </source>
</evidence>
<accession>A0A9E7FXA9</accession>
<dbReference type="PANTHER" id="PTHR33511">
    <property type="entry name" value="OS06G0632400 PROTEIN"/>
    <property type="match status" value="1"/>
</dbReference>
<keyword evidence="3" id="KW-1185">Reference proteome</keyword>
<protein>
    <submittedName>
        <fullName evidence="2">Uncharacterized protein</fullName>
    </submittedName>
</protein>